<evidence type="ECO:0000259" key="1">
    <source>
        <dbReference type="Pfam" id="PF20493"/>
    </source>
</evidence>
<evidence type="ECO:0000313" key="2">
    <source>
        <dbReference type="EMBL" id="KJX96215.1"/>
    </source>
</evidence>
<sequence>MPTIVNAGCQSAQLIRGRVHAHCTDETSGQDFTYIDMDDDFLDHMVGYNNVGAVSQVEAAHLSSSDLYSRIYAMYKEAGQTAEPTSPNVQHLQKRFTNFFRACRQRIVGACSSDHAIQWAGTASSFIENVVSVISEVNTNKREAKNPRSICLKKKEVSGLKSRLCVSWAVTEYQDMGNDQIDAIARECETKCQEVKKSCEVTIVASGNVLNYFCISDRPDGCTSDNNIGTCP</sequence>
<dbReference type="InterPro" id="IPR046925">
    <property type="entry name" value="WD-like_fungi"/>
</dbReference>
<name>A0A0F4GJ53_9PEZI</name>
<accession>A0A0F4GJ53</accession>
<proteinExistence type="predicted"/>
<dbReference type="Pfam" id="PF20493">
    <property type="entry name" value="WD-like_fungi"/>
    <property type="match status" value="1"/>
</dbReference>
<dbReference type="AlphaFoldDB" id="A0A0F4GJ53"/>
<keyword evidence="3" id="KW-1185">Reference proteome</keyword>
<dbReference type="EMBL" id="LAFY01000687">
    <property type="protein sequence ID" value="KJX96215.1"/>
    <property type="molecule type" value="Genomic_DNA"/>
</dbReference>
<comment type="caution">
    <text evidence="2">The sequence shown here is derived from an EMBL/GenBank/DDBJ whole genome shotgun (WGS) entry which is preliminary data.</text>
</comment>
<evidence type="ECO:0000313" key="3">
    <source>
        <dbReference type="Proteomes" id="UP000033647"/>
    </source>
</evidence>
<gene>
    <name evidence="2" type="ORF">TI39_contig695g00006</name>
</gene>
<reference evidence="2 3" key="1">
    <citation type="submission" date="2015-03" db="EMBL/GenBank/DDBJ databases">
        <title>RNA-seq based gene annotation and comparative genomics of four Zymoseptoria species reveal species-specific pathogenicity related genes and transposable element activity.</title>
        <authorList>
            <person name="Grandaubert J."/>
            <person name="Bhattacharyya A."/>
            <person name="Stukenbrock E.H."/>
        </authorList>
    </citation>
    <scope>NUCLEOTIDE SEQUENCE [LARGE SCALE GENOMIC DNA]</scope>
    <source>
        <strain evidence="2 3">Zb18110</strain>
    </source>
</reference>
<protein>
    <recommendedName>
        <fullName evidence="1">WD-like domain-containing protein</fullName>
    </recommendedName>
</protein>
<feature type="domain" description="WD-like" evidence="1">
    <location>
        <begin position="135"/>
        <end position="222"/>
    </location>
</feature>
<organism evidence="2 3">
    <name type="scientific">Zymoseptoria brevis</name>
    <dbReference type="NCBI Taxonomy" id="1047168"/>
    <lineage>
        <taxon>Eukaryota</taxon>
        <taxon>Fungi</taxon>
        <taxon>Dikarya</taxon>
        <taxon>Ascomycota</taxon>
        <taxon>Pezizomycotina</taxon>
        <taxon>Dothideomycetes</taxon>
        <taxon>Dothideomycetidae</taxon>
        <taxon>Mycosphaerellales</taxon>
        <taxon>Mycosphaerellaceae</taxon>
        <taxon>Zymoseptoria</taxon>
    </lineage>
</organism>
<dbReference type="Proteomes" id="UP000033647">
    <property type="component" value="Unassembled WGS sequence"/>
</dbReference>